<evidence type="ECO:0000256" key="2">
    <source>
        <dbReference type="ARBA" id="ARBA00022525"/>
    </source>
</evidence>
<evidence type="ECO:0000256" key="18">
    <source>
        <dbReference type="SAM" id="MobiDB-lite"/>
    </source>
</evidence>
<dbReference type="EnsemblMetazoa" id="ADIR016018-RA">
    <property type="protein sequence ID" value="ADIR016018-PA"/>
    <property type="gene ID" value="ADIR016018"/>
</dbReference>
<dbReference type="InterPro" id="IPR051487">
    <property type="entry name" value="Ser/Thr_Proteases_Immune/Dev"/>
</dbReference>
<evidence type="ECO:0000256" key="1">
    <source>
        <dbReference type="ARBA" id="ARBA00004613"/>
    </source>
</evidence>
<feature type="domain" description="Clip" evidence="20">
    <location>
        <begin position="36"/>
        <end position="89"/>
    </location>
</feature>
<feature type="signal peptide" evidence="17">
    <location>
        <begin position="1"/>
        <end position="31"/>
    </location>
</feature>
<dbReference type="InterPro" id="IPR018114">
    <property type="entry name" value="TRYPSIN_HIS"/>
</dbReference>
<comment type="catalytic activity">
    <reaction evidence="15">
        <text>Selective cleavage of 103-Arg-|-Ser-104 and 124-Ile-|-Ile-125 bonds in Limulus clotting factor B to form activated factor B. Cleavage of -Pro-Arg-|-Xaa- bonds in synthetic substrates.</text>
        <dbReference type="EC" id="3.4.21.84"/>
    </reaction>
</comment>
<evidence type="ECO:0000256" key="12">
    <source>
        <dbReference type="ARBA" id="ARBA00023157"/>
    </source>
</evidence>
<evidence type="ECO:0000256" key="9">
    <source>
        <dbReference type="ARBA" id="ARBA00022825"/>
    </source>
</evidence>
<evidence type="ECO:0000313" key="22">
    <source>
        <dbReference type="Proteomes" id="UP000075884"/>
    </source>
</evidence>
<evidence type="ECO:0000259" key="19">
    <source>
        <dbReference type="PROSITE" id="PS50240"/>
    </source>
</evidence>
<organism evidence="21 22">
    <name type="scientific">Anopheles dirus</name>
    <dbReference type="NCBI Taxonomy" id="7168"/>
    <lineage>
        <taxon>Eukaryota</taxon>
        <taxon>Metazoa</taxon>
        <taxon>Ecdysozoa</taxon>
        <taxon>Arthropoda</taxon>
        <taxon>Hexapoda</taxon>
        <taxon>Insecta</taxon>
        <taxon>Pterygota</taxon>
        <taxon>Neoptera</taxon>
        <taxon>Endopterygota</taxon>
        <taxon>Diptera</taxon>
        <taxon>Nematocera</taxon>
        <taxon>Culicoidea</taxon>
        <taxon>Culicidae</taxon>
        <taxon>Anophelinae</taxon>
        <taxon>Anopheles</taxon>
    </lineage>
</organism>
<dbReference type="PROSITE" id="PS00135">
    <property type="entry name" value="TRYPSIN_SER"/>
    <property type="match status" value="1"/>
</dbReference>
<feature type="domain" description="Peptidase S1" evidence="19">
    <location>
        <begin position="159"/>
        <end position="416"/>
    </location>
</feature>
<dbReference type="EC" id="3.4.21.-" evidence="16"/>
<evidence type="ECO:0000256" key="14">
    <source>
        <dbReference type="ARBA" id="ARBA00024195"/>
    </source>
</evidence>
<dbReference type="GO" id="GO:0004252">
    <property type="term" value="F:serine-type endopeptidase activity"/>
    <property type="evidence" value="ECO:0007669"/>
    <property type="project" value="UniProtKB-UniRule"/>
</dbReference>
<evidence type="ECO:0000256" key="8">
    <source>
        <dbReference type="ARBA" id="ARBA00022820"/>
    </source>
</evidence>
<proteinExistence type="inferred from homology"/>
<comment type="domain">
    <text evidence="17">The clip domain consists of 35-55 residues which are 'knitted' together usually by 3 conserved disulfide bonds forming a clip-like compact structure.</text>
</comment>
<dbReference type="Gene3D" id="2.40.10.10">
    <property type="entry name" value="Trypsin-like serine proteases"/>
    <property type="match status" value="2"/>
</dbReference>
<dbReference type="PROSITE" id="PS50240">
    <property type="entry name" value="TRYPSIN_DOM"/>
    <property type="match status" value="1"/>
</dbReference>
<dbReference type="CDD" id="cd00190">
    <property type="entry name" value="Tryp_SPc"/>
    <property type="match status" value="1"/>
</dbReference>
<accession>A0A2C9GV88</accession>
<dbReference type="VEuPathDB" id="VectorBase:ADIR016018"/>
<dbReference type="InterPro" id="IPR001254">
    <property type="entry name" value="Trypsin_dom"/>
</dbReference>
<dbReference type="SUPFAM" id="SSF50494">
    <property type="entry name" value="Trypsin-like serine proteases"/>
    <property type="match status" value="1"/>
</dbReference>
<feature type="compositionally biased region" description="Low complexity" evidence="18">
    <location>
        <begin position="94"/>
        <end position="107"/>
    </location>
</feature>
<keyword evidence="4" id="KW-0768">Sushi</keyword>
<keyword evidence="12" id="KW-1015">Disulfide bond</keyword>
<dbReference type="GO" id="GO:0042381">
    <property type="term" value="P:hemolymph coagulation"/>
    <property type="evidence" value="ECO:0007669"/>
    <property type="project" value="UniProtKB-KW"/>
</dbReference>
<dbReference type="FunFam" id="2.40.10.10:FF:000120">
    <property type="entry name" value="Putative serine protease"/>
    <property type="match status" value="1"/>
</dbReference>
<evidence type="ECO:0000256" key="4">
    <source>
        <dbReference type="ARBA" id="ARBA00022659"/>
    </source>
</evidence>
<dbReference type="Gene3D" id="3.30.1640.30">
    <property type="match status" value="1"/>
</dbReference>
<evidence type="ECO:0000256" key="15">
    <source>
        <dbReference type="ARBA" id="ARBA00052079"/>
    </source>
</evidence>
<dbReference type="FunFam" id="3.30.1640.30:FF:000001">
    <property type="entry name" value="Serine protease 7"/>
    <property type="match status" value="1"/>
</dbReference>
<dbReference type="InterPro" id="IPR038565">
    <property type="entry name" value="CLIP_sf"/>
</dbReference>
<dbReference type="GO" id="GO:0006508">
    <property type="term" value="P:proteolysis"/>
    <property type="evidence" value="ECO:0007669"/>
    <property type="project" value="UniProtKB-KW"/>
</dbReference>
<dbReference type="InterPro" id="IPR009003">
    <property type="entry name" value="Peptidase_S1_PA"/>
</dbReference>
<dbReference type="STRING" id="7168.A0A2C9GV88"/>
<evidence type="ECO:0000256" key="7">
    <source>
        <dbReference type="ARBA" id="ARBA00022801"/>
    </source>
</evidence>
<comment type="subcellular location">
    <subcellularLocation>
        <location evidence="1 17">Secreted</location>
    </subcellularLocation>
</comment>
<keyword evidence="3" id="KW-0399">Innate immunity</keyword>
<feature type="chain" id="PRO_5023965766" description="CLIP domain-containing serine protease" evidence="17">
    <location>
        <begin position="32"/>
        <end position="417"/>
    </location>
</feature>
<evidence type="ECO:0000256" key="13">
    <source>
        <dbReference type="ARBA" id="ARBA00023180"/>
    </source>
</evidence>
<dbReference type="Pfam" id="PF12032">
    <property type="entry name" value="CLIP"/>
    <property type="match status" value="1"/>
</dbReference>
<evidence type="ECO:0000256" key="16">
    <source>
        <dbReference type="RuleBase" id="RU363034"/>
    </source>
</evidence>
<evidence type="ECO:0000256" key="5">
    <source>
        <dbReference type="ARBA" id="ARBA00022670"/>
    </source>
</evidence>
<feature type="region of interest" description="Disordered" evidence="18">
    <location>
        <begin position="94"/>
        <end position="127"/>
    </location>
</feature>
<dbReference type="InterPro" id="IPR022700">
    <property type="entry name" value="CLIP"/>
</dbReference>
<dbReference type="InterPro" id="IPR001314">
    <property type="entry name" value="Peptidase_S1A"/>
</dbReference>
<dbReference type="Proteomes" id="UP000075884">
    <property type="component" value="Unassembled WGS sequence"/>
</dbReference>
<evidence type="ECO:0000259" key="20">
    <source>
        <dbReference type="PROSITE" id="PS51888"/>
    </source>
</evidence>
<dbReference type="PRINTS" id="PR00722">
    <property type="entry name" value="CHYMOTRYPSIN"/>
</dbReference>
<evidence type="ECO:0000313" key="21">
    <source>
        <dbReference type="EnsemblMetazoa" id="ADIR016018-PA"/>
    </source>
</evidence>
<evidence type="ECO:0000256" key="11">
    <source>
        <dbReference type="ARBA" id="ARBA00023145"/>
    </source>
</evidence>
<keyword evidence="22" id="KW-1185">Reference proteome</keyword>
<keyword evidence="13" id="KW-0325">Glycoprotein</keyword>
<keyword evidence="10" id="KW-0391">Immunity</keyword>
<evidence type="ECO:0000256" key="3">
    <source>
        <dbReference type="ARBA" id="ARBA00022588"/>
    </source>
</evidence>
<keyword evidence="8" id="KW-0353">Hemolymph clotting</keyword>
<dbReference type="PANTHER" id="PTHR24256">
    <property type="entry name" value="TRYPTASE-RELATED"/>
    <property type="match status" value="1"/>
</dbReference>
<evidence type="ECO:0000256" key="17">
    <source>
        <dbReference type="RuleBase" id="RU366078"/>
    </source>
</evidence>
<dbReference type="PROSITE" id="PS00134">
    <property type="entry name" value="TRYPSIN_HIS"/>
    <property type="match status" value="1"/>
</dbReference>
<name>A0A2C9GV88_9DIPT</name>
<keyword evidence="9 16" id="KW-0720">Serine protease</keyword>
<dbReference type="GO" id="GO:0005576">
    <property type="term" value="C:extracellular region"/>
    <property type="evidence" value="ECO:0007669"/>
    <property type="project" value="UniProtKB-SubCell"/>
</dbReference>
<dbReference type="SMART" id="SM00020">
    <property type="entry name" value="Tryp_SPc"/>
    <property type="match status" value="1"/>
</dbReference>
<keyword evidence="2 17" id="KW-0964">Secreted</keyword>
<evidence type="ECO:0000256" key="10">
    <source>
        <dbReference type="ARBA" id="ARBA00022859"/>
    </source>
</evidence>
<protein>
    <recommendedName>
        <fullName evidence="17">CLIP domain-containing serine protease</fullName>
        <ecNumber evidence="16">3.4.21.-</ecNumber>
    </recommendedName>
</protein>
<keyword evidence="6 17" id="KW-0732">Signal</keyword>
<keyword evidence="7 16" id="KW-0378">Hydrolase</keyword>
<dbReference type="InterPro" id="IPR033116">
    <property type="entry name" value="TRYPSIN_SER"/>
</dbReference>
<dbReference type="SMART" id="SM00680">
    <property type="entry name" value="CLIP"/>
    <property type="match status" value="1"/>
</dbReference>
<reference evidence="21" key="2">
    <citation type="submission" date="2020-05" db="UniProtKB">
        <authorList>
            <consortium name="EnsemblMetazoa"/>
        </authorList>
    </citation>
    <scope>IDENTIFICATION</scope>
    <source>
        <strain evidence="21">WRAIR2</strain>
    </source>
</reference>
<comment type="similarity">
    <text evidence="14 17">Belongs to the peptidase S1 family. CLIP subfamily.</text>
</comment>
<sequence>MRPERGCVRRAAAAAALVIALVMCVLHTSEAQYQTQCRTPDQKDGVCVSVVQCPLVLQLINQPLLTKNHVRFLEASRCGVLDRKVLVCCAAPESTTPGATTRTSPTAQTRPPVSVPAGVPPTARPTVRPTAVPVANRLSTQQRLALLPDECGIQYTDRIIGGERARLDEYPWAALIQHRRRTGELKFHCGGAVITERYVLTAAHCIQNVPSTWTLTAVRLGEWDLETVEDCAPLYGETVCADPVQDIAIDKIVVHPDYHAEKSGVKNDIAQLRLARAAQFSDYVQPICLPLEPAERRASYDGVRFVVAGWGQTEEASTSRYKLFVGVSGVTEQTCRQAYPQANIDGTQVCAGGTANKDSCRGDSGGPLMYVGQRNAESVMYLGGVVSFGRKCGLAGVPGVYTRVNQYLDWIIGNLEP</sequence>
<dbReference type="AlphaFoldDB" id="A0A2C9GV88"/>
<keyword evidence="5 16" id="KW-0645">Protease</keyword>
<reference evidence="22" key="1">
    <citation type="submission" date="2013-03" db="EMBL/GenBank/DDBJ databases">
        <title>The Genome Sequence of Anopheles dirus WRAIR2.</title>
        <authorList>
            <consortium name="The Broad Institute Genomics Platform"/>
            <person name="Neafsey D.E."/>
            <person name="Walton C."/>
            <person name="Walker B."/>
            <person name="Young S.K."/>
            <person name="Zeng Q."/>
            <person name="Gargeya S."/>
            <person name="Fitzgerald M."/>
            <person name="Haas B."/>
            <person name="Abouelleil A."/>
            <person name="Allen A.W."/>
            <person name="Alvarado L."/>
            <person name="Arachchi H.M."/>
            <person name="Berlin A.M."/>
            <person name="Chapman S.B."/>
            <person name="Gainer-Dewar J."/>
            <person name="Goldberg J."/>
            <person name="Griggs A."/>
            <person name="Gujja S."/>
            <person name="Hansen M."/>
            <person name="Howarth C."/>
            <person name="Imamovic A."/>
            <person name="Ireland A."/>
            <person name="Larimer J."/>
            <person name="McCowan C."/>
            <person name="Murphy C."/>
            <person name="Pearson M."/>
            <person name="Poon T.W."/>
            <person name="Priest M."/>
            <person name="Roberts A."/>
            <person name="Saif S."/>
            <person name="Shea T."/>
            <person name="Sisk P."/>
            <person name="Sykes S."/>
            <person name="Wortman J."/>
            <person name="Nusbaum C."/>
            <person name="Birren B."/>
        </authorList>
    </citation>
    <scope>NUCLEOTIDE SEQUENCE [LARGE SCALE GENOMIC DNA]</scope>
    <source>
        <strain evidence="22">WRAIR2</strain>
    </source>
</reference>
<evidence type="ECO:0000256" key="6">
    <source>
        <dbReference type="ARBA" id="ARBA00022729"/>
    </source>
</evidence>
<keyword evidence="11" id="KW-0865">Zymogen</keyword>
<dbReference type="PROSITE" id="PS51888">
    <property type="entry name" value="CLIP"/>
    <property type="match status" value="1"/>
</dbReference>
<dbReference type="InterPro" id="IPR043504">
    <property type="entry name" value="Peptidase_S1_PA_chymotrypsin"/>
</dbReference>
<dbReference type="Pfam" id="PF00089">
    <property type="entry name" value="Trypsin"/>
    <property type="match status" value="1"/>
</dbReference>